<dbReference type="AlphaFoldDB" id="A0A1Q8YKI1"/>
<comment type="caution">
    <text evidence="2">The sequence shown here is derived from an EMBL/GenBank/DDBJ whole genome shotgun (WGS) entry which is preliminary data.</text>
</comment>
<keyword evidence="1" id="KW-1133">Transmembrane helix</keyword>
<keyword evidence="3" id="KW-1185">Reference proteome</keyword>
<evidence type="ECO:0000313" key="3">
    <source>
        <dbReference type="Proteomes" id="UP000185911"/>
    </source>
</evidence>
<protein>
    <submittedName>
        <fullName evidence="2">Uncharacterized protein</fullName>
    </submittedName>
</protein>
<keyword evidence="1" id="KW-0472">Membrane</keyword>
<proteinExistence type="predicted"/>
<evidence type="ECO:0000313" key="2">
    <source>
        <dbReference type="EMBL" id="OLP08522.1"/>
    </source>
</evidence>
<keyword evidence="1" id="KW-0812">Transmembrane</keyword>
<feature type="transmembrane region" description="Helical" evidence="1">
    <location>
        <begin position="28"/>
        <end position="47"/>
    </location>
</feature>
<dbReference type="EMBL" id="MSYM01000001">
    <property type="protein sequence ID" value="OLP08522.1"/>
    <property type="molecule type" value="Genomic_DNA"/>
</dbReference>
<gene>
    <name evidence="2" type="ORF">BLL52_0129</name>
</gene>
<sequence>MQVVPELTHANAYLGPMTENGNPLPSCITWQVIGVAIGAMVAAFLGGRFRFHFDGSLGVHCAPRAWPLSYFCK</sequence>
<dbReference type="Proteomes" id="UP000185911">
    <property type="component" value="Unassembled WGS sequence"/>
</dbReference>
<accession>A0A1Q8YKI1</accession>
<evidence type="ECO:0000256" key="1">
    <source>
        <dbReference type="SAM" id="Phobius"/>
    </source>
</evidence>
<organism evidence="2 3">
    <name type="scientific">Rhodoferax antarcticus ANT.BR</name>
    <dbReference type="NCBI Taxonomy" id="1111071"/>
    <lineage>
        <taxon>Bacteria</taxon>
        <taxon>Pseudomonadati</taxon>
        <taxon>Pseudomonadota</taxon>
        <taxon>Betaproteobacteria</taxon>
        <taxon>Burkholderiales</taxon>
        <taxon>Comamonadaceae</taxon>
        <taxon>Rhodoferax</taxon>
    </lineage>
</organism>
<name>A0A1Q8YKI1_9BURK</name>
<dbReference type="STRING" id="81479.RA876_14735"/>
<reference evidence="2 3" key="1">
    <citation type="submission" date="2017-01" db="EMBL/GenBank/DDBJ databases">
        <title>Genome sequence of Rhodoferax antarcticus ANT.BR, a psychrophilic purple nonsulfur bacterium from an Antarctic microbial mat.</title>
        <authorList>
            <person name="Baker J."/>
            <person name="Riester C."/>
            <person name="Skinner B."/>
            <person name="Newell A."/>
            <person name="Swingley W."/>
            <person name="Madigan M."/>
            <person name="Jung D."/>
            <person name="Asao M."/>
            <person name="Chen M."/>
            <person name="Loughlin P."/>
            <person name="Pan H."/>
            <person name="Lin S."/>
            <person name="Li N."/>
            <person name="Shaw J."/>
            <person name="Prado M."/>
            <person name="Sherman C."/>
            <person name="Li X."/>
            <person name="Tang J."/>
            <person name="Blankenship R."/>
            <person name="Zhao T."/>
            <person name="Touchman J."/>
            <person name="Sattley M."/>
        </authorList>
    </citation>
    <scope>NUCLEOTIDE SEQUENCE [LARGE SCALE GENOMIC DNA]</scope>
    <source>
        <strain evidence="2 3">ANT.BR</strain>
    </source>
</reference>